<sequence>MSLRKQRGNMDQRKKEPPVCANSADTGGFYTNLQIYLANLLKKQAFFFIPLLLYP</sequence>
<name>R6CKC5_9BACT</name>
<accession>R6CKC5</accession>
<protein>
    <submittedName>
        <fullName evidence="2">Uncharacterized protein</fullName>
    </submittedName>
</protein>
<dbReference type="AlphaFoldDB" id="R6CKC5"/>
<evidence type="ECO:0000313" key="2">
    <source>
        <dbReference type="EMBL" id="CDA73289.1"/>
    </source>
</evidence>
<dbReference type="EMBL" id="CBCJ010000235">
    <property type="protein sequence ID" value="CDA73289.1"/>
    <property type="molecule type" value="Genomic_DNA"/>
</dbReference>
<dbReference type="Proteomes" id="UP000018362">
    <property type="component" value="Unassembled WGS sequence"/>
</dbReference>
<comment type="caution">
    <text evidence="2">The sequence shown here is derived from an EMBL/GenBank/DDBJ whole genome shotgun (WGS) entry which is preliminary data.</text>
</comment>
<evidence type="ECO:0000256" key="1">
    <source>
        <dbReference type="SAM" id="MobiDB-lite"/>
    </source>
</evidence>
<reference evidence="2" key="1">
    <citation type="submission" date="2012-11" db="EMBL/GenBank/DDBJ databases">
        <title>Dependencies among metagenomic species, viruses, plasmids and units of genetic variation.</title>
        <authorList>
            <person name="Nielsen H.B."/>
            <person name="Almeida M."/>
            <person name="Juncker A.S."/>
            <person name="Rasmussen S."/>
            <person name="Li J."/>
            <person name="Sunagawa S."/>
            <person name="Plichta D."/>
            <person name="Gautier L."/>
            <person name="Le Chatelier E."/>
            <person name="Peletier E."/>
            <person name="Bonde I."/>
            <person name="Nielsen T."/>
            <person name="Manichanh C."/>
            <person name="Arumugam M."/>
            <person name="Batto J."/>
            <person name="Santos M.B.Q.D."/>
            <person name="Blom N."/>
            <person name="Borruel N."/>
            <person name="Burgdorf K.S."/>
            <person name="Boumezbeur F."/>
            <person name="Casellas F."/>
            <person name="Dore J."/>
            <person name="Guarner F."/>
            <person name="Hansen T."/>
            <person name="Hildebrand F."/>
            <person name="Kaas R.S."/>
            <person name="Kennedy S."/>
            <person name="Kristiansen K."/>
            <person name="Kultima J.R."/>
            <person name="Leonard P."/>
            <person name="Levenez F."/>
            <person name="Lund O."/>
            <person name="Moumen B."/>
            <person name="Le Paslier D."/>
            <person name="Pons N."/>
            <person name="Pedersen O."/>
            <person name="Prifti E."/>
            <person name="Qin J."/>
            <person name="Raes J."/>
            <person name="Tap J."/>
            <person name="Tims S."/>
            <person name="Ussery D.W."/>
            <person name="Yamada T."/>
            <person name="MetaHit consortium"/>
            <person name="Renault P."/>
            <person name="Sicheritz-Ponten T."/>
            <person name="Bork P."/>
            <person name="Wang J."/>
            <person name="Brunak S."/>
            <person name="Ehrlich S.D."/>
        </authorList>
    </citation>
    <scope>NUCLEOTIDE SEQUENCE [LARGE SCALE GENOMIC DNA]</scope>
</reference>
<organism evidence="2 3">
    <name type="scientific">Phocaeicola coprocola CAG:162</name>
    <dbReference type="NCBI Taxonomy" id="1263040"/>
    <lineage>
        <taxon>Bacteria</taxon>
        <taxon>Pseudomonadati</taxon>
        <taxon>Bacteroidota</taxon>
        <taxon>Bacteroidia</taxon>
        <taxon>Bacteroidales</taxon>
        <taxon>Bacteroidaceae</taxon>
        <taxon>Phocaeicola</taxon>
    </lineage>
</organism>
<gene>
    <name evidence="2" type="ORF">BN509_00871</name>
</gene>
<feature type="region of interest" description="Disordered" evidence="1">
    <location>
        <begin position="1"/>
        <end position="20"/>
    </location>
</feature>
<evidence type="ECO:0000313" key="3">
    <source>
        <dbReference type="Proteomes" id="UP000018362"/>
    </source>
</evidence>
<proteinExistence type="predicted"/>
<feature type="compositionally biased region" description="Basic and acidic residues" evidence="1">
    <location>
        <begin position="8"/>
        <end position="17"/>
    </location>
</feature>